<reference evidence="1" key="2">
    <citation type="submission" date="2025-08" db="UniProtKB">
        <authorList>
            <consortium name="Ensembl"/>
        </authorList>
    </citation>
    <scope>IDENTIFICATION</scope>
</reference>
<dbReference type="eggNOG" id="ENOG502QVK4">
    <property type="taxonomic scope" value="Eukaryota"/>
</dbReference>
<organism evidence="1 2">
    <name type="scientific">Lepisosteus oculatus</name>
    <name type="common">Spotted gar</name>
    <dbReference type="NCBI Taxonomy" id="7918"/>
    <lineage>
        <taxon>Eukaryota</taxon>
        <taxon>Metazoa</taxon>
        <taxon>Chordata</taxon>
        <taxon>Craniata</taxon>
        <taxon>Vertebrata</taxon>
        <taxon>Euteleostomi</taxon>
        <taxon>Actinopterygii</taxon>
        <taxon>Neopterygii</taxon>
        <taxon>Holostei</taxon>
        <taxon>Semionotiformes</taxon>
        <taxon>Lepisosteidae</taxon>
        <taxon>Lepisosteus</taxon>
    </lineage>
</organism>
<dbReference type="GeneTree" id="ENSGT00390000008061"/>
<sequence length="642" mass="72646">RTMALSKTIKTITRAQDVRNDAKMIMKPYANWEEFLMPVPISIAILGEPVFISSKTDFSINKNPPKGFKPVSYAGWGAFNEAHKNMDQIHLLSGNVPEYVKMAVRLILQDDDKLIQLMITDQLQNISSIAEECKTRPELTEKKFILIQEQMEACVNAKAACGEEAERVRRKIEEFNLRKMATEEGKQQAKEVYDNMGRQLKEAQQEFKNAMYSLPNGWNVIGMNFVQGLTNAINMRLGLGSVPLILDFFKSHQEEKINLTNPIALGNVFAVSEILLSHVDQIAAFCNSDEIDWGSLYDQKKEYAVSEWVVKRVQGFINKQEECRPKSLALEALESCSDLTCIAPLGKCDEDQKQKLINDIKNLRRLALKFDSQSKACTGASPFTVTPPQLAKHQEENDTVKSAEKIAVENVRFRIEQNCAQLDQAQNMFQKILDNLGNYHKDLSEILTTDSSFEMKEIDLKTMIKMLMKGLDAMGKVKEQWEMVHLFQMISNIIKICLSTCLMDLIKTAGKASSSELNYSSRLFLKDMLYNYAFQASNIASLVNVISGSYTEISNTYLMDSISSLGKLMVLDRSNPDFDSERTNLQKGCEEAGKGIKILVLKSKDDFDKIAKSRMEKIESAFKTVLPPTSEEDIQVIRKIVE</sequence>
<dbReference type="HOGENOM" id="CLU_025135_0_0_1"/>
<proteinExistence type="predicted"/>
<dbReference type="PANTHER" id="PTHR33488">
    <property type="entry name" value="ZGC:162509"/>
    <property type="match status" value="1"/>
</dbReference>
<dbReference type="PANTHER" id="PTHR33488:SF2">
    <property type="entry name" value="EARLY ENDOSOME ANTIGEN 1-LIKE"/>
    <property type="match status" value="1"/>
</dbReference>
<keyword evidence="2" id="KW-1185">Reference proteome</keyword>
<evidence type="ECO:0000313" key="2">
    <source>
        <dbReference type="Proteomes" id="UP000018468"/>
    </source>
</evidence>
<name>W5MUG0_LEPOC</name>
<dbReference type="EMBL" id="AHAT01012870">
    <property type="status" value="NOT_ANNOTATED_CDS"/>
    <property type="molecule type" value="Genomic_DNA"/>
</dbReference>
<reference evidence="2" key="1">
    <citation type="submission" date="2011-12" db="EMBL/GenBank/DDBJ databases">
        <title>The Draft Genome of Lepisosteus oculatus.</title>
        <authorList>
            <consortium name="The Broad Institute Genome Assembly &amp; Analysis Group"/>
            <consortium name="Computational R&amp;D Group"/>
            <consortium name="and Sequencing Platform"/>
            <person name="Di Palma F."/>
            <person name="Alfoldi J."/>
            <person name="Johnson J."/>
            <person name="Berlin A."/>
            <person name="Gnerre S."/>
            <person name="Jaffe D."/>
            <person name="MacCallum I."/>
            <person name="Young S."/>
            <person name="Walker B.J."/>
            <person name="Lander E.S."/>
            <person name="Lindblad-Toh K."/>
        </authorList>
    </citation>
    <scope>NUCLEOTIDE SEQUENCE [LARGE SCALE GENOMIC DNA]</scope>
</reference>
<dbReference type="STRING" id="7918.ENSLOCP00000012019"/>
<dbReference type="Proteomes" id="UP000018468">
    <property type="component" value="Linkage group LG14"/>
</dbReference>
<protein>
    <submittedName>
        <fullName evidence="1">Uncharacterized protein</fullName>
    </submittedName>
</protein>
<evidence type="ECO:0000313" key="1">
    <source>
        <dbReference type="Ensembl" id="ENSLOCP00000012019.1"/>
    </source>
</evidence>
<dbReference type="InParanoid" id="W5MUG0"/>
<reference evidence="1" key="3">
    <citation type="submission" date="2025-09" db="UniProtKB">
        <authorList>
            <consortium name="Ensembl"/>
        </authorList>
    </citation>
    <scope>IDENTIFICATION</scope>
</reference>
<dbReference type="AlphaFoldDB" id="W5MUG0"/>
<dbReference type="OMA" id="AHIFDCK"/>
<accession>W5MUG0</accession>
<dbReference type="Ensembl" id="ENSLOCT00000012040.1">
    <property type="protein sequence ID" value="ENSLOCP00000012019.1"/>
    <property type="gene ID" value="ENSLOCG00000009834.1"/>
</dbReference>